<dbReference type="SUPFAM" id="SSF53795">
    <property type="entry name" value="PEP carboxykinase-like"/>
    <property type="match status" value="1"/>
</dbReference>
<accession>A0A2W5DMG1</accession>
<evidence type="ECO:0000313" key="1">
    <source>
        <dbReference type="EMBL" id="PZP30944.1"/>
    </source>
</evidence>
<sequence>MNDLPSSLTDPYGERRELPLRRQLYLLGLPVEFRADDARLLALVDAAYLGLPGGARPADAAPDAVIELRLLPGEAATAPADAPPVPQMLGGAGLIGASVADGSLALVCPATRSGLVCLSPTMLGFPYHARYELLEFVVFTLASRLGRLVPLHAGSVSLAGRAALLVGESGAGKSTLSLLAMRAGLEFLTEDGAFVAPDGRVLGVPNFLHLRFDALRFLEDDWRQRAAASPVIRRRSGVEKYELDLRGDWARLAATPPQLAQLVFVTPRPADGGPLLRPLPADELLPRLRRSQPYAAHQPSWAGFEALLPGLQGWELRRSAHPQEAAFALHELLAGALLRR</sequence>
<dbReference type="Gene3D" id="3.40.50.300">
    <property type="entry name" value="P-loop containing nucleotide triphosphate hydrolases"/>
    <property type="match status" value="1"/>
</dbReference>
<dbReference type="AlphaFoldDB" id="A0A2W5DMG1"/>
<organism evidence="1 2">
    <name type="scientific">Roseateles depolymerans</name>
    <dbReference type="NCBI Taxonomy" id="76731"/>
    <lineage>
        <taxon>Bacteria</taxon>
        <taxon>Pseudomonadati</taxon>
        <taxon>Pseudomonadota</taxon>
        <taxon>Betaproteobacteria</taxon>
        <taxon>Burkholderiales</taxon>
        <taxon>Sphaerotilaceae</taxon>
        <taxon>Roseateles</taxon>
    </lineage>
</organism>
<name>A0A2W5DMG1_9BURK</name>
<reference evidence="1 2" key="1">
    <citation type="submission" date="2017-08" db="EMBL/GenBank/DDBJ databases">
        <title>Infants hospitalized years apart are colonized by the same room-sourced microbial strains.</title>
        <authorList>
            <person name="Brooks B."/>
            <person name="Olm M.R."/>
            <person name="Firek B.A."/>
            <person name="Baker R."/>
            <person name="Thomas B.C."/>
            <person name="Morowitz M.J."/>
            <person name="Banfield J.F."/>
        </authorList>
    </citation>
    <scope>NUCLEOTIDE SEQUENCE [LARGE SCALE GENOMIC DNA]</scope>
    <source>
        <strain evidence="1">S2_012_000_R2_81</strain>
    </source>
</reference>
<comment type="caution">
    <text evidence="1">The sequence shown here is derived from an EMBL/GenBank/DDBJ whole genome shotgun (WGS) entry which is preliminary data.</text>
</comment>
<evidence type="ECO:0000313" key="2">
    <source>
        <dbReference type="Proteomes" id="UP000249633"/>
    </source>
</evidence>
<keyword evidence="1" id="KW-0808">Transferase</keyword>
<gene>
    <name evidence="1" type="ORF">DI603_13495</name>
</gene>
<keyword evidence="1" id="KW-0418">Kinase</keyword>
<dbReference type="Proteomes" id="UP000249633">
    <property type="component" value="Unassembled WGS sequence"/>
</dbReference>
<protein>
    <submittedName>
        <fullName evidence="1">Serine kinase</fullName>
    </submittedName>
</protein>
<dbReference type="GO" id="GO:0016301">
    <property type="term" value="F:kinase activity"/>
    <property type="evidence" value="ECO:0007669"/>
    <property type="project" value="UniProtKB-KW"/>
</dbReference>
<dbReference type="EMBL" id="QFOD01000012">
    <property type="protein sequence ID" value="PZP30944.1"/>
    <property type="molecule type" value="Genomic_DNA"/>
</dbReference>
<proteinExistence type="predicted"/>
<dbReference type="InterPro" id="IPR027417">
    <property type="entry name" value="P-loop_NTPase"/>
</dbReference>